<feature type="domain" description="DUS-like FMN-binding" evidence="18">
    <location>
        <begin position="31"/>
        <end position="330"/>
    </location>
</feature>
<evidence type="ECO:0000256" key="16">
    <source>
        <dbReference type="ARBA" id="ARBA00049467"/>
    </source>
</evidence>
<evidence type="ECO:0000256" key="10">
    <source>
        <dbReference type="ARBA" id="ARBA00038890"/>
    </source>
</evidence>
<reference evidence="19" key="1">
    <citation type="submission" date="2023-03" db="EMBL/GenBank/DDBJ databases">
        <title>Near-Complete genome sequence of Lipomyces tetrasporous NRRL Y-64009, an oleaginous yeast capable of growing on lignocellulosic hydrolysates.</title>
        <authorList>
            <consortium name="Lawrence Berkeley National Laboratory"/>
            <person name="Jagtap S.S."/>
            <person name="Liu J.-J."/>
            <person name="Walukiewicz H.E."/>
            <person name="Pangilinan J."/>
            <person name="Lipzen A."/>
            <person name="Ahrendt S."/>
            <person name="Koriabine M."/>
            <person name="Cobaugh K."/>
            <person name="Salamov A."/>
            <person name="Yoshinaga Y."/>
            <person name="Ng V."/>
            <person name="Daum C."/>
            <person name="Grigoriev I.V."/>
            <person name="Slininger P.J."/>
            <person name="Dien B.S."/>
            <person name="Jin Y.-S."/>
            <person name="Rao C.V."/>
        </authorList>
    </citation>
    <scope>NUCLEOTIDE SEQUENCE</scope>
    <source>
        <strain evidence="19">NRRL Y-64009</strain>
    </source>
</reference>
<evidence type="ECO:0000256" key="1">
    <source>
        <dbReference type="ARBA" id="ARBA00001917"/>
    </source>
</evidence>
<keyword evidence="8" id="KW-0520">NAD</keyword>
<keyword evidence="5" id="KW-0819">tRNA processing</keyword>
<evidence type="ECO:0000256" key="12">
    <source>
        <dbReference type="ARBA" id="ARBA00047652"/>
    </source>
</evidence>
<feature type="region of interest" description="Disordered" evidence="17">
    <location>
        <begin position="400"/>
        <end position="420"/>
    </location>
</feature>
<comment type="catalytic activity">
    <reaction evidence="12">
        <text>5,6-dihydrouridine(16) in tRNA + NADP(+) = uridine(16) in tRNA + NADPH + H(+)</text>
        <dbReference type="Rhea" id="RHEA:53376"/>
        <dbReference type="Rhea" id="RHEA-COMP:13543"/>
        <dbReference type="Rhea" id="RHEA-COMP:13544"/>
        <dbReference type="ChEBI" id="CHEBI:15378"/>
        <dbReference type="ChEBI" id="CHEBI:57783"/>
        <dbReference type="ChEBI" id="CHEBI:58349"/>
        <dbReference type="ChEBI" id="CHEBI:65315"/>
        <dbReference type="ChEBI" id="CHEBI:74443"/>
        <dbReference type="EC" id="1.3.1.88"/>
    </reaction>
    <physiologicalReaction direction="right-to-left" evidence="12">
        <dbReference type="Rhea" id="RHEA:53378"/>
    </physiologicalReaction>
</comment>
<evidence type="ECO:0000256" key="15">
    <source>
        <dbReference type="ARBA" id="ARBA00049447"/>
    </source>
</evidence>
<dbReference type="CDD" id="cd02801">
    <property type="entry name" value="DUS_like_FMN"/>
    <property type="match status" value="1"/>
</dbReference>
<evidence type="ECO:0000256" key="11">
    <source>
        <dbReference type="ARBA" id="ARBA00047287"/>
    </source>
</evidence>
<evidence type="ECO:0000256" key="6">
    <source>
        <dbReference type="ARBA" id="ARBA00022857"/>
    </source>
</evidence>
<comment type="caution">
    <text evidence="19">The sequence shown here is derived from an EMBL/GenBank/DDBJ whole genome shotgun (WGS) entry which is preliminary data.</text>
</comment>
<name>A0AAD7VV51_9ASCO</name>
<dbReference type="PANTHER" id="PTHR11082:SF5">
    <property type="entry name" value="TRNA-DIHYDROURIDINE(16_17) SYNTHASE [NAD(P)(+)]-LIKE"/>
    <property type="match status" value="1"/>
</dbReference>
<dbReference type="PANTHER" id="PTHR11082">
    <property type="entry name" value="TRNA-DIHYDROURIDINE SYNTHASE"/>
    <property type="match status" value="1"/>
</dbReference>
<evidence type="ECO:0000256" key="14">
    <source>
        <dbReference type="ARBA" id="ARBA00048934"/>
    </source>
</evidence>
<dbReference type="EMBL" id="JARPMG010000002">
    <property type="protein sequence ID" value="KAJ8102594.1"/>
    <property type="molecule type" value="Genomic_DNA"/>
</dbReference>
<evidence type="ECO:0000256" key="17">
    <source>
        <dbReference type="SAM" id="MobiDB-lite"/>
    </source>
</evidence>
<organism evidence="19 20">
    <name type="scientific">Lipomyces tetrasporus</name>
    <dbReference type="NCBI Taxonomy" id="54092"/>
    <lineage>
        <taxon>Eukaryota</taxon>
        <taxon>Fungi</taxon>
        <taxon>Dikarya</taxon>
        <taxon>Ascomycota</taxon>
        <taxon>Saccharomycotina</taxon>
        <taxon>Lipomycetes</taxon>
        <taxon>Lipomycetales</taxon>
        <taxon>Lipomycetaceae</taxon>
        <taxon>Lipomyces</taxon>
    </lineage>
</organism>
<dbReference type="GO" id="GO:0017150">
    <property type="term" value="F:tRNA dihydrouridine synthase activity"/>
    <property type="evidence" value="ECO:0007669"/>
    <property type="project" value="InterPro"/>
</dbReference>
<keyword evidence="3" id="KW-0288">FMN</keyword>
<dbReference type="GO" id="GO:0006397">
    <property type="term" value="P:mRNA processing"/>
    <property type="evidence" value="ECO:0007669"/>
    <property type="project" value="UniProtKB-KW"/>
</dbReference>
<evidence type="ECO:0000313" key="19">
    <source>
        <dbReference type="EMBL" id="KAJ8102594.1"/>
    </source>
</evidence>
<dbReference type="SUPFAM" id="SSF51395">
    <property type="entry name" value="FMN-linked oxidoreductases"/>
    <property type="match status" value="1"/>
</dbReference>
<evidence type="ECO:0000313" key="20">
    <source>
        <dbReference type="Proteomes" id="UP001217417"/>
    </source>
</evidence>
<comment type="similarity">
    <text evidence="9">Belongs to the Dus family. Dus1 subfamily.</text>
</comment>
<comment type="catalytic activity">
    <reaction evidence="11">
        <text>5,6-dihydrouridine(17) in tRNA + NAD(+) = uridine(17) in tRNA + NADH + H(+)</text>
        <dbReference type="Rhea" id="RHEA:53372"/>
        <dbReference type="Rhea" id="RHEA-COMP:13541"/>
        <dbReference type="Rhea" id="RHEA-COMP:13542"/>
        <dbReference type="ChEBI" id="CHEBI:15378"/>
        <dbReference type="ChEBI" id="CHEBI:57540"/>
        <dbReference type="ChEBI" id="CHEBI:57945"/>
        <dbReference type="ChEBI" id="CHEBI:65315"/>
        <dbReference type="ChEBI" id="CHEBI:74443"/>
        <dbReference type="EC" id="1.3.1.88"/>
    </reaction>
    <physiologicalReaction direction="right-to-left" evidence="11">
        <dbReference type="Rhea" id="RHEA:53374"/>
    </physiologicalReaction>
</comment>
<dbReference type="GO" id="GO:0050660">
    <property type="term" value="F:flavin adenine dinucleotide binding"/>
    <property type="evidence" value="ECO:0007669"/>
    <property type="project" value="InterPro"/>
</dbReference>
<comment type="catalytic activity">
    <reaction evidence="15">
        <text>a 5,6-dihydrouridine in mRNA + NADP(+) = a uridine in mRNA + NADPH + H(+)</text>
        <dbReference type="Rhea" id="RHEA:69855"/>
        <dbReference type="Rhea" id="RHEA-COMP:14658"/>
        <dbReference type="Rhea" id="RHEA-COMP:17789"/>
        <dbReference type="ChEBI" id="CHEBI:15378"/>
        <dbReference type="ChEBI" id="CHEBI:57783"/>
        <dbReference type="ChEBI" id="CHEBI:58349"/>
        <dbReference type="ChEBI" id="CHEBI:65315"/>
        <dbReference type="ChEBI" id="CHEBI:74443"/>
    </reaction>
    <physiologicalReaction direction="right-to-left" evidence="15">
        <dbReference type="Rhea" id="RHEA:69857"/>
    </physiologicalReaction>
</comment>
<evidence type="ECO:0000256" key="5">
    <source>
        <dbReference type="ARBA" id="ARBA00022694"/>
    </source>
</evidence>
<keyword evidence="2" id="KW-0285">Flavoprotein</keyword>
<keyword evidence="7" id="KW-0560">Oxidoreductase</keyword>
<evidence type="ECO:0000256" key="4">
    <source>
        <dbReference type="ARBA" id="ARBA00022664"/>
    </source>
</evidence>
<gene>
    <name evidence="19" type="ORF">POJ06DRAFT_205851</name>
</gene>
<dbReference type="RefSeq" id="XP_056046044.1">
    <property type="nucleotide sequence ID" value="XM_056185368.1"/>
</dbReference>
<evidence type="ECO:0000256" key="8">
    <source>
        <dbReference type="ARBA" id="ARBA00023027"/>
    </source>
</evidence>
<dbReference type="InterPro" id="IPR013785">
    <property type="entry name" value="Aldolase_TIM"/>
</dbReference>
<dbReference type="InterPro" id="IPR018517">
    <property type="entry name" value="tRNA_hU_synthase_CS"/>
</dbReference>
<comment type="cofactor">
    <cofactor evidence="1">
        <name>FMN</name>
        <dbReference type="ChEBI" id="CHEBI:58210"/>
    </cofactor>
</comment>
<dbReference type="Gene3D" id="3.20.20.70">
    <property type="entry name" value="Aldolase class I"/>
    <property type="match status" value="1"/>
</dbReference>
<evidence type="ECO:0000256" key="9">
    <source>
        <dbReference type="ARBA" id="ARBA00038313"/>
    </source>
</evidence>
<proteinExistence type="inferred from homology"/>
<evidence type="ECO:0000259" key="18">
    <source>
        <dbReference type="Pfam" id="PF01207"/>
    </source>
</evidence>
<accession>A0AAD7VV51</accession>
<dbReference type="PROSITE" id="PS01136">
    <property type="entry name" value="UPF0034"/>
    <property type="match status" value="1"/>
</dbReference>
<keyword evidence="4" id="KW-0507">mRNA processing</keyword>
<sequence length="420" mass="48023">MTVSDPAAPSPAAKLSGRAFYESIGSPKKIVAPMVDQSELAWRKLSRRLGADLCYTPMLHARLFATQEKYRNAMFHTLDGHSGTDRPLIVQFCANEPDMLLQAAKLVERHCDAVDLNLGCPQNIARRGHYGSFLQDDWDLIYKLIHTLHANLSIPVTAKIRIFPSREKTLSYARHVLSAGAQILTVHGRTREMKGQQTGLADWEVIRYLREQLPSETVIFANGNILYHEDIKRCLEITGADAVMSAEGNLYNPAIFVRPTTYETVVPFDDDSMEELYPRVDRILREYFEILKDTPGEASHTAAKAHLFRLLRPFLSQHTEVRAEIAAIHRNSTIDNFRMITEHVEEIVQKLFEDGKFKVRDIIQLSDMPMDKSGAAYKDIPYWRVQPYFRPVNGQILFGGKRPLEEDKQDNEKQKEQRKD</sequence>
<evidence type="ECO:0000256" key="2">
    <source>
        <dbReference type="ARBA" id="ARBA00022630"/>
    </source>
</evidence>
<protein>
    <recommendedName>
        <fullName evidence="10">tRNA-dihydrouridine(16/17) synthase [NAD(P)(+)]</fullName>
        <ecNumber evidence="10">1.3.1.88</ecNumber>
    </recommendedName>
</protein>
<dbReference type="GeneID" id="80880534"/>
<dbReference type="InterPro" id="IPR035587">
    <property type="entry name" value="DUS-like_FMN-bd"/>
</dbReference>
<evidence type="ECO:0000256" key="13">
    <source>
        <dbReference type="ARBA" id="ARBA00048342"/>
    </source>
</evidence>
<comment type="catalytic activity">
    <reaction evidence="13">
        <text>a 5,6-dihydrouridine in mRNA + NAD(+) = a uridine in mRNA + NADH + H(+)</text>
        <dbReference type="Rhea" id="RHEA:69851"/>
        <dbReference type="Rhea" id="RHEA-COMP:14658"/>
        <dbReference type="Rhea" id="RHEA-COMP:17789"/>
        <dbReference type="ChEBI" id="CHEBI:15378"/>
        <dbReference type="ChEBI" id="CHEBI:57540"/>
        <dbReference type="ChEBI" id="CHEBI:57945"/>
        <dbReference type="ChEBI" id="CHEBI:65315"/>
        <dbReference type="ChEBI" id="CHEBI:74443"/>
    </reaction>
    <physiologicalReaction direction="right-to-left" evidence="13">
        <dbReference type="Rhea" id="RHEA:69853"/>
    </physiologicalReaction>
</comment>
<keyword evidence="20" id="KW-1185">Reference proteome</keyword>
<comment type="catalytic activity">
    <reaction evidence="16">
        <text>5,6-dihydrouridine(17) in tRNA + NADP(+) = uridine(17) in tRNA + NADPH + H(+)</text>
        <dbReference type="Rhea" id="RHEA:53368"/>
        <dbReference type="Rhea" id="RHEA-COMP:13541"/>
        <dbReference type="Rhea" id="RHEA-COMP:13542"/>
        <dbReference type="ChEBI" id="CHEBI:15378"/>
        <dbReference type="ChEBI" id="CHEBI:57783"/>
        <dbReference type="ChEBI" id="CHEBI:58349"/>
        <dbReference type="ChEBI" id="CHEBI:65315"/>
        <dbReference type="ChEBI" id="CHEBI:74443"/>
        <dbReference type="EC" id="1.3.1.88"/>
    </reaction>
    <physiologicalReaction direction="right-to-left" evidence="16">
        <dbReference type="Rhea" id="RHEA:53370"/>
    </physiologicalReaction>
</comment>
<keyword evidence="6" id="KW-0521">NADP</keyword>
<evidence type="ECO:0000256" key="3">
    <source>
        <dbReference type="ARBA" id="ARBA00022643"/>
    </source>
</evidence>
<dbReference type="AlphaFoldDB" id="A0AAD7VV51"/>
<dbReference type="Proteomes" id="UP001217417">
    <property type="component" value="Unassembled WGS sequence"/>
</dbReference>
<dbReference type="Pfam" id="PF01207">
    <property type="entry name" value="Dus"/>
    <property type="match status" value="1"/>
</dbReference>
<dbReference type="EC" id="1.3.1.88" evidence="10"/>
<comment type="catalytic activity">
    <reaction evidence="14">
        <text>5,6-dihydrouridine(16) in tRNA + NAD(+) = uridine(16) in tRNA + NADH + H(+)</text>
        <dbReference type="Rhea" id="RHEA:53380"/>
        <dbReference type="Rhea" id="RHEA-COMP:13543"/>
        <dbReference type="Rhea" id="RHEA-COMP:13544"/>
        <dbReference type="ChEBI" id="CHEBI:15378"/>
        <dbReference type="ChEBI" id="CHEBI:57540"/>
        <dbReference type="ChEBI" id="CHEBI:57945"/>
        <dbReference type="ChEBI" id="CHEBI:65315"/>
        <dbReference type="ChEBI" id="CHEBI:74443"/>
        <dbReference type="EC" id="1.3.1.88"/>
    </reaction>
    <physiologicalReaction direction="right-to-left" evidence="14">
        <dbReference type="Rhea" id="RHEA:53382"/>
    </physiologicalReaction>
</comment>
<feature type="compositionally biased region" description="Basic and acidic residues" evidence="17">
    <location>
        <begin position="402"/>
        <end position="420"/>
    </location>
</feature>
<evidence type="ECO:0000256" key="7">
    <source>
        <dbReference type="ARBA" id="ARBA00023002"/>
    </source>
</evidence>